<evidence type="ECO:0000313" key="3">
    <source>
        <dbReference type="Proteomes" id="UP000199309"/>
    </source>
</evidence>
<dbReference type="STRING" id="349095.SAMN05660299_01889"/>
<reference evidence="2 3" key="1">
    <citation type="submission" date="2016-10" db="EMBL/GenBank/DDBJ databases">
        <authorList>
            <person name="de Groot N.N."/>
        </authorList>
    </citation>
    <scope>NUCLEOTIDE SEQUENCE [LARGE SCALE GENOMIC DNA]</scope>
    <source>
        <strain evidence="2 3">DSM 16981</strain>
    </source>
</reference>
<keyword evidence="3" id="KW-1185">Reference proteome</keyword>
<feature type="signal peptide" evidence="1">
    <location>
        <begin position="1"/>
        <end position="22"/>
    </location>
</feature>
<dbReference type="AlphaFoldDB" id="A0A1G9XQJ3"/>
<protein>
    <submittedName>
        <fullName evidence="2">Uncharacterized protein</fullName>
    </submittedName>
</protein>
<organism evidence="2 3">
    <name type="scientific">Megasphaera paucivorans</name>
    <dbReference type="NCBI Taxonomy" id="349095"/>
    <lineage>
        <taxon>Bacteria</taxon>
        <taxon>Bacillati</taxon>
        <taxon>Bacillota</taxon>
        <taxon>Negativicutes</taxon>
        <taxon>Veillonellales</taxon>
        <taxon>Veillonellaceae</taxon>
        <taxon>Megasphaera</taxon>
    </lineage>
</organism>
<dbReference type="EMBL" id="FNHQ01000019">
    <property type="protein sequence ID" value="SDM98781.1"/>
    <property type="molecule type" value="Genomic_DNA"/>
</dbReference>
<dbReference type="Proteomes" id="UP000199309">
    <property type="component" value="Unassembled WGS sequence"/>
</dbReference>
<sequence length="191" mass="20682">MKYKLIVETVVSLCMFSGGVLAFNGNGLSSSGMDWTLAKGTTIPVEAVNSIYSQNCIKGQKVIFKIKKDILSENEVIIPANTIVEGVVTKVKKAGPWGKPGEIDLGFSEIDIKSGPVIPVTGSLVVKRHNANFFVRYSLMGVFIRGKNAEIKKGTEVDLDVTKTVSSPAEHKYTASNVVLSESSMKEEIQK</sequence>
<keyword evidence="1" id="KW-0732">Signal</keyword>
<name>A0A1G9XQJ3_9FIRM</name>
<dbReference type="RefSeq" id="WP_091651058.1">
    <property type="nucleotide sequence ID" value="NZ_FNHQ01000019.1"/>
</dbReference>
<proteinExistence type="predicted"/>
<evidence type="ECO:0000256" key="1">
    <source>
        <dbReference type="SAM" id="SignalP"/>
    </source>
</evidence>
<dbReference type="OrthoDB" id="1682386at2"/>
<accession>A0A1G9XQJ3</accession>
<evidence type="ECO:0000313" key="2">
    <source>
        <dbReference type="EMBL" id="SDM98781.1"/>
    </source>
</evidence>
<feature type="chain" id="PRO_5011478638" evidence="1">
    <location>
        <begin position="23"/>
        <end position="191"/>
    </location>
</feature>
<gene>
    <name evidence="2" type="ORF">SAMN05660299_01889</name>
</gene>